<dbReference type="GO" id="GO:0006302">
    <property type="term" value="P:double-strand break repair"/>
    <property type="evidence" value="ECO:0007669"/>
    <property type="project" value="TreeGrafter"/>
</dbReference>
<dbReference type="SUPFAM" id="SSF57863">
    <property type="entry name" value="ArfGap/RecO-like zinc finger"/>
    <property type="match status" value="1"/>
</dbReference>
<organism evidence="9 10">
    <name type="scientific">Candidatus Uhrbacteria bacterium GW2011_GWC1_41_20</name>
    <dbReference type="NCBI Taxonomy" id="1618983"/>
    <lineage>
        <taxon>Bacteria</taxon>
        <taxon>Candidatus Uhriibacteriota</taxon>
    </lineage>
</organism>
<evidence type="ECO:0000256" key="6">
    <source>
        <dbReference type="ARBA" id="ARBA00033409"/>
    </source>
</evidence>
<dbReference type="GO" id="GO:0006310">
    <property type="term" value="P:DNA recombination"/>
    <property type="evidence" value="ECO:0007669"/>
    <property type="project" value="UniProtKB-UniRule"/>
</dbReference>
<sequence>MSWSAIKTEAIILTSAPFREADRRYSALTRDFGKIEFIGRGARKGKAKLAAHLEPYAIVDLEIIKGRRSVTVISVERQYAFRSLMNDIDRRVLTQASLSLVDRHMREYDQDEILYHLVLDWMNFIDKQEKMAKKEQVLLFGAFLLRFMQQLGYEAALSNCVACKEKIMPLSFRWHGGKGGLVCSDCVAKDENEWFAARSILEESVKILRFARESSYEDIVQTNFDRAYVEDFARIVHDLMQYHLPVDSPVPFWQGVGI</sequence>
<dbReference type="Gene3D" id="1.20.1440.120">
    <property type="entry name" value="Recombination protein O, C-terminal domain"/>
    <property type="match status" value="1"/>
</dbReference>
<comment type="similarity">
    <text evidence="1 7">Belongs to the RecO family.</text>
</comment>
<keyword evidence="3 7" id="KW-0227">DNA damage</keyword>
<evidence type="ECO:0000256" key="5">
    <source>
        <dbReference type="ARBA" id="ARBA00023204"/>
    </source>
</evidence>
<name>A0A0G0YG50_9BACT</name>
<dbReference type="InterPro" id="IPR042242">
    <property type="entry name" value="RecO_C"/>
</dbReference>
<dbReference type="Proteomes" id="UP000033930">
    <property type="component" value="Unassembled WGS sequence"/>
</dbReference>
<dbReference type="PANTHER" id="PTHR33991">
    <property type="entry name" value="DNA REPAIR PROTEIN RECO"/>
    <property type="match status" value="1"/>
</dbReference>
<dbReference type="InterPro" id="IPR037278">
    <property type="entry name" value="ARFGAP/RecO"/>
</dbReference>
<comment type="caution">
    <text evidence="9">The sequence shown here is derived from an EMBL/GenBank/DDBJ whole genome shotgun (WGS) entry which is preliminary data.</text>
</comment>
<keyword evidence="4 7" id="KW-0233">DNA recombination</keyword>
<evidence type="ECO:0000259" key="8">
    <source>
        <dbReference type="Pfam" id="PF11967"/>
    </source>
</evidence>
<evidence type="ECO:0000256" key="3">
    <source>
        <dbReference type="ARBA" id="ARBA00022763"/>
    </source>
</evidence>
<dbReference type="HAMAP" id="MF_00201">
    <property type="entry name" value="RecO"/>
    <property type="match status" value="1"/>
</dbReference>
<dbReference type="Pfam" id="PF02565">
    <property type="entry name" value="RecO_C"/>
    <property type="match status" value="1"/>
</dbReference>
<dbReference type="PANTHER" id="PTHR33991:SF1">
    <property type="entry name" value="DNA REPAIR PROTEIN RECO"/>
    <property type="match status" value="1"/>
</dbReference>
<gene>
    <name evidence="7" type="primary">recO</name>
    <name evidence="9" type="ORF">UU50_C0007G0020</name>
</gene>
<accession>A0A0G0YG50</accession>
<evidence type="ECO:0000256" key="1">
    <source>
        <dbReference type="ARBA" id="ARBA00007452"/>
    </source>
</evidence>
<reference evidence="9 10" key="1">
    <citation type="journal article" date="2015" name="Nature">
        <title>rRNA introns, odd ribosomes, and small enigmatic genomes across a large radiation of phyla.</title>
        <authorList>
            <person name="Brown C.T."/>
            <person name="Hug L.A."/>
            <person name="Thomas B.C."/>
            <person name="Sharon I."/>
            <person name="Castelle C.J."/>
            <person name="Singh A."/>
            <person name="Wilkins M.J."/>
            <person name="Williams K.H."/>
            <person name="Banfield J.F."/>
        </authorList>
    </citation>
    <scope>NUCLEOTIDE SEQUENCE [LARGE SCALE GENOMIC DNA]</scope>
</reference>
<keyword evidence="5 7" id="KW-0234">DNA repair</keyword>
<dbReference type="InterPro" id="IPR003717">
    <property type="entry name" value="RecO"/>
</dbReference>
<dbReference type="SUPFAM" id="SSF50249">
    <property type="entry name" value="Nucleic acid-binding proteins"/>
    <property type="match status" value="1"/>
</dbReference>
<feature type="domain" description="DNA replication/recombination mediator RecO N-terminal" evidence="8">
    <location>
        <begin position="5"/>
        <end position="71"/>
    </location>
</feature>
<evidence type="ECO:0000256" key="4">
    <source>
        <dbReference type="ARBA" id="ARBA00023172"/>
    </source>
</evidence>
<dbReference type="NCBIfam" id="TIGR00613">
    <property type="entry name" value="reco"/>
    <property type="match status" value="1"/>
</dbReference>
<evidence type="ECO:0000313" key="10">
    <source>
        <dbReference type="Proteomes" id="UP000033930"/>
    </source>
</evidence>
<evidence type="ECO:0000256" key="2">
    <source>
        <dbReference type="ARBA" id="ARBA00021310"/>
    </source>
</evidence>
<dbReference type="InterPro" id="IPR012340">
    <property type="entry name" value="NA-bd_OB-fold"/>
</dbReference>
<dbReference type="Gene3D" id="2.40.50.140">
    <property type="entry name" value="Nucleic acid-binding proteins"/>
    <property type="match status" value="1"/>
</dbReference>
<comment type="function">
    <text evidence="7">Involved in DNA repair and RecF pathway recombination.</text>
</comment>
<dbReference type="InterPro" id="IPR022572">
    <property type="entry name" value="DNA_rep/recomb_RecO_N"/>
</dbReference>
<evidence type="ECO:0000313" key="9">
    <source>
        <dbReference type="EMBL" id="KKR99332.1"/>
    </source>
</evidence>
<evidence type="ECO:0000256" key="7">
    <source>
        <dbReference type="HAMAP-Rule" id="MF_00201"/>
    </source>
</evidence>
<dbReference type="EMBL" id="LCAW01000007">
    <property type="protein sequence ID" value="KKR99332.1"/>
    <property type="molecule type" value="Genomic_DNA"/>
</dbReference>
<protein>
    <recommendedName>
        <fullName evidence="2 7">DNA repair protein RecO</fullName>
    </recommendedName>
    <alternativeName>
        <fullName evidence="6 7">Recombination protein O</fullName>
    </alternativeName>
</protein>
<proteinExistence type="inferred from homology"/>
<dbReference type="AlphaFoldDB" id="A0A0G0YG50"/>
<dbReference type="GO" id="GO:0043590">
    <property type="term" value="C:bacterial nucleoid"/>
    <property type="evidence" value="ECO:0007669"/>
    <property type="project" value="TreeGrafter"/>
</dbReference>
<dbReference type="Pfam" id="PF11967">
    <property type="entry name" value="RecO_N"/>
    <property type="match status" value="1"/>
</dbReference>